<dbReference type="EMBL" id="OU343031">
    <property type="protein sequence ID" value="CAG7595442.1"/>
    <property type="molecule type" value="Genomic_DNA"/>
</dbReference>
<protein>
    <submittedName>
        <fullName evidence="1">Uncharacterized protein</fullName>
    </submittedName>
</protein>
<evidence type="ECO:0000313" key="1">
    <source>
        <dbReference type="EMBL" id="CAG7595442.1"/>
    </source>
</evidence>
<organism evidence="1 2">
    <name type="scientific">Candidatus Vallotiella hemipterorum</name>
    <dbReference type="NCBI Taxonomy" id="1177213"/>
    <lineage>
        <taxon>Bacteria</taxon>
        <taxon>Pseudomonadati</taxon>
        <taxon>Pseudomonadota</taxon>
        <taxon>Betaproteobacteria</taxon>
        <taxon>Burkholderiales</taxon>
        <taxon>Burkholderiaceae</taxon>
        <taxon>Candidatus Vallotiella</taxon>
    </lineage>
</organism>
<dbReference type="AlphaFoldDB" id="A0A916JR28"/>
<sequence length="53" mass="5884">MLLFLDAVKLCHVNLAAIMRYMQLCGGAAEELQVGRRLIDNSLNNLLNLVIAQ</sequence>
<dbReference type="KEGG" id="vtr:MYVALT_G_00600"/>
<evidence type="ECO:0000313" key="2">
    <source>
        <dbReference type="Proteomes" id="UP000693996"/>
    </source>
</evidence>
<keyword evidence="2" id="KW-1185">Reference proteome</keyword>
<reference evidence="1" key="1">
    <citation type="submission" date="2021-06" db="EMBL/GenBank/DDBJ databases">
        <authorList>
            <person name="Szabo G."/>
        </authorList>
    </citation>
    <scope>NUCLEOTIDE SEQUENCE</scope>
    <source>
        <strain evidence="1">MYVALT</strain>
    </source>
</reference>
<proteinExistence type="predicted"/>
<dbReference type="Proteomes" id="UP000693996">
    <property type="component" value="Chromosome"/>
</dbReference>
<name>A0A916JR28_9BURK</name>
<accession>A0A916JR28</accession>
<gene>
    <name evidence="1" type="ORF">MYVALT_G_00600</name>
</gene>